<comment type="caution">
    <text evidence="8">The sequence shown here is derived from an EMBL/GenBank/DDBJ whole genome shotgun (WGS) entry which is preliminary data.</text>
</comment>
<evidence type="ECO:0000256" key="2">
    <source>
        <dbReference type="ARBA" id="ARBA00022763"/>
    </source>
</evidence>
<accession>A0A1F6D633</accession>
<comment type="caution">
    <text evidence="6">Lacks conserved residue(s) required for the propagation of feature annotation.</text>
</comment>
<dbReference type="GO" id="GO:0006310">
    <property type="term" value="P:DNA recombination"/>
    <property type="evidence" value="ECO:0007669"/>
    <property type="project" value="UniProtKB-UniRule"/>
</dbReference>
<feature type="domain" description="Helix-hairpin-helix DNA-binding motif class 1" evidence="7">
    <location>
        <begin position="108"/>
        <end position="127"/>
    </location>
</feature>
<dbReference type="GO" id="GO:0000400">
    <property type="term" value="F:four-way junction DNA binding"/>
    <property type="evidence" value="ECO:0007669"/>
    <property type="project" value="UniProtKB-UniRule"/>
</dbReference>
<keyword evidence="8" id="KW-0378">Hydrolase</keyword>
<dbReference type="Pfam" id="PF14520">
    <property type="entry name" value="HHH_5"/>
    <property type="match status" value="1"/>
</dbReference>
<evidence type="ECO:0000256" key="5">
    <source>
        <dbReference type="ARBA" id="ARBA00023204"/>
    </source>
</evidence>
<dbReference type="GO" id="GO:0009378">
    <property type="term" value="F:four-way junction helicase activity"/>
    <property type="evidence" value="ECO:0007669"/>
    <property type="project" value="InterPro"/>
</dbReference>
<dbReference type="InterPro" id="IPR011114">
    <property type="entry name" value="RuvA_C"/>
</dbReference>
<keyword evidence="5 6" id="KW-0234">DNA repair</keyword>
<comment type="subcellular location">
    <subcellularLocation>
        <location evidence="6">Cytoplasm</location>
    </subcellularLocation>
</comment>
<dbReference type="InterPro" id="IPR013849">
    <property type="entry name" value="DNA_helicase_Holl-junc_RuvA_I"/>
</dbReference>
<dbReference type="GO" id="GO:0006281">
    <property type="term" value="P:DNA repair"/>
    <property type="evidence" value="ECO:0007669"/>
    <property type="project" value="UniProtKB-UniRule"/>
</dbReference>
<reference evidence="8 9" key="1">
    <citation type="journal article" date="2016" name="Nat. Commun.">
        <title>Thousands of microbial genomes shed light on interconnected biogeochemical processes in an aquifer system.</title>
        <authorList>
            <person name="Anantharaman K."/>
            <person name="Brown C.T."/>
            <person name="Hug L.A."/>
            <person name="Sharon I."/>
            <person name="Castelle C.J."/>
            <person name="Probst A.J."/>
            <person name="Thomas B.C."/>
            <person name="Singh A."/>
            <person name="Wilkins M.J."/>
            <person name="Karaoz U."/>
            <person name="Brodie E.L."/>
            <person name="Williams K.H."/>
            <person name="Hubbard S.S."/>
            <person name="Banfield J.F."/>
        </authorList>
    </citation>
    <scope>NUCLEOTIDE SEQUENCE [LARGE SCALE GENOMIC DNA]</scope>
    <source>
        <strain evidence="9">RIFCSPLOWO2_12_FULL_64_10</strain>
    </source>
</reference>
<dbReference type="GO" id="GO:0005737">
    <property type="term" value="C:cytoplasm"/>
    <property type="evidence" value="ECO:0007669"/>
    <property type="project" value="UniProtKB-SubCell"/>
</dbReference>
<dbReference type="EMBL" id="MFKF01000023">
    <property type="protein sequence ID" value="OGG56899.1"/>
    <property type="molecule type" value="Genomic_DNA"/>
</dbReference>
<keyword evidence="8" id="KW-0067">ATP-binding</keyword>
<keyword evidence="4 6" id="KW-0233">DNA recombination</keyword>
<dbReference type="NCBIfam" id="TIGR00084">
    <property type="entry name" value="ruvA"/>
    <property type="match status" value="1"/>
</dbReference>
<dbReference type="InterPro" id="IPR000085">
    <property type="entry name" value="RuvA"/>
</dbReference>
<sequence>MISYLSGTLSEKGPTHLIVDVGGVGFCVQVPLSTYERAGQVGQPIKILTYLNVREDALQLFGFLSEGERDLFGLLISVNGVGPQVAQKILSGVSVNDFKRFVAAGDGRRLTTIPGIGKKTAERLVVELRDRIGEVQGVEEERPGERRPAGRTQEAILALVALGATQASAEKAVAAVVDEDGDLPVEQIIKRALRKI</sequence>
<keyword evidence="3 6" id="KW-0238">DNA-binding</keyword>
<name>A0A1F6D633_HANXR</name>
<dbReference type="Proteomes" id="UP000178606">
    <property type="component" value="Unassembled WGS sequence"/>
</dbReference>
<comment type="similarity">
    <text evidence="6">Belongs to the RuvA family.</text>
</comment>
<dbReference type="InterPro" id="IPR003583">
    <property type="entry name" value="Hlx-hairpin-Hlx_DNA-bd_motif"/>
</dbReference>
<proteinExistence type="inferred from homology"/>
<evidence type="ECO:0000313" key="9">
    <source>
        <dbReference type="Proteomes" id="UP000178606"/>
    </source>
</evidence>
<keyword evidence="8" id="KW-0547">Nucleotide-binding</keyword>
<evidence type="ECO:0000256" key="6">
    <source>
        <dbReference type="HAMAP-Rule" id="MF_00031"/>
    </source>
</evidence>
<dbReference type="CDD" id="cd14332">
    <property type="entry name" value="UBA_RuvA_C"/>
    <property type="match status" value="1"/>
</dbReference>
<evidence type="ECO:0000256" key="3">
    <source>
        <dbReference type="ARBA" id="ARBA00023125"/>
    </source>
</evidence>
<dbReference type="SUPFAM" id="SSF47781">
    <property type="entry name" value="RuvA domain 2-like"/>
    <property type="match status" value="1"/>
</dbReference>
<dbReference type="SUPFAM" id="SSF46929">
    <property type="entry name" value="DNA helicase RuvA subunit, C-terminal domain"/>
    <property type="match status" value="1"/>
</dbReference>
<dbReference type="GO" id="GO:0048476">
    <property type="term" value="C:Holliday junction resolvase complex"/>
    <property type="evidence" value="ECO:0007669"/>
    <property type="project" value="UniProtKB-UniRule"/>
</dbReference>
<dbReference type="Gene3D" id="1.10.8.10">
    <property type="entry name" value="DNA helicase RuvA subunit, C-terminal domain"/>
    <property type="match status" value="1"/>
</dbReference>
<dbReference type="InterPro" id="IPR036267">
    <property type="entry name" value="RuvA_C_sf"/>
</dbReference>
<dbReference type="GO" id="GO:0009379">
    <property type="term" value="C:Holliday junction helicase complex"/>
    <property type="evidence" value="ECO:0007669"/>
    <property type="project" value="InterPro"/>
</dbReference>
<dbReference type="SMART" id="SM00278">
    <property type="entry name" value="HhH1"/>
    <property type="match status" value="2"/>
</dbReference>
<evidence type="ECO:0000256" key="1">
    <source>
        <dbReference type="ARBA" id="ARBA00022490"/>
    </source>
</evidence>
<comment type="domain">
    <text evidence="6">Has three domains with a flexible linker between the domains II and III and assumes an 'L' shape. Domain III is highly mobile and contacts RuvB.</text>
</comment>
<dbReference type="AlphaFoldDB" id="A0A1F6D633"/>
<dbReference type="HAMAP" id="MF_00031">
    <property type="entry name" value="DNA_HJ_migration_RuvA"/>
    <property type="match status" value="1"/>
</dbReference>
<feature type="region of interest" description="Domain III" evidence="6">
    <location>
        <begin position="152"/>
        <end position="196"/>
    </location>
</feature>
<dbReference type="Gene3D" id="2.40.50.140">
    <property type="entry name" value="Nucleic acid-binding proteins"/>
    <property type="match status" value="1"/>
</dbReference>
<feature type="region of interest" description="Domain I" evidence="6">
    <location>
        <begin position="1"/>
        <end position="64"/>
    </location>
</feature>
<evidence type="ECO:0000256" key="4">
    <source>
        <dbReference type="ARBA" id="ARBA00023172"/>
    </source>
</evidence>
<keyword evidence="1 6" id="KW-0963">Cytoplasm</keyword>
<dbReference type="GO" id="GO:0005524">
    <property type="term" value="F:ATP binding"/>
    <property type="evidence" value="ECO:0007669"/>
    <property type="project" value="InterPro"/>
</dbReference>
<evidence type="ECO:0000259" key="7">
    <source>
        <dbReference type="SMART" id="SM00278"/>
    </source>
</evidence>
<keyword evidence="8" id="KW-0347">Helicase</keyword>
<dbReference type="SUPFAM" id="SSF50249">
    <property type="entry name" value="Nucleic acid-binding proteins"/>
    <property type="match status" value="1"/>
</dbReference>
<dbReference type="InterPro" id="IPR010994">
    <property type="entry name" value="RuvA_2-like"/>
</dbReference>
<protein>
    <recommendedName>
        <fullName evidence="6">Holliday junction branch migration complex subunit RuvA</fullName>
    </recommendedName>
</protein>
<dbReference type="Pfam" id="PF01330">
    <property type="entry name" value="RuvA_N"/>
    <property type="match status" value="1"/>
</dbReference>
<gene>
    <name evidence="6" type="primary">ruvA</name>
    <name evidence="8" type="ORF">A3F84_10865</name>
</gene>
<comment type="subunit">
    <text evidence="6">Homotetramer. Forms an RuvA(8)-RuvB(12)-Holliday junction (HJ) complex. HJ DNA is sandwiched between 2 RuvA tetramers; dsDNA enters through RuvA and exits via RuvB. An RuvB hexamer assembles on each DNA strand where it exits the tetramer. Each RuvB hexamer is contacted by two RuvA subunits (via domain III) on 2 adjacent RuvB subunits; this complex drives branch migration. In the full resolvosome a probable DNA-RuvA(4)-RuvB(12)-RuvC(2) complex forms which resolves the HJ.</text>
</comment>
<keyword evidence="2 6" id="KW-0227">DNA damage</keyword>
<dbReference type="InterPro" id="IPR012340">
    <property type="entry name" value="NA-bd_OB-fold"/>
</dbReference>
<comment type="function">
    <text evidence="6">The RuvA-RuvB-RuvC complex processes Holliday junction (HJ) DNA during genetic recombination and DNA repair, while the RuvA-RuvB complex plays an important role in the rescue of blocked DNA replication forks via replication fork reversal (RFR). RuvA specifically binds to HJ cruciform DNA, conferring on it an open structure. The RuvB hexamer acts as an ATP-dependent pump, pulling dsDNA into and through the RuvAB complex. HJ branch migration allows RuvC to scan DNA until it finds its consensus sequence, where it cleaves and resolves the cruciform DNA.</text>
</comment>
<dbReference type="Pfam" id="PF07499">
    <property type="entry name" value="RuvA_C"/>
    <property type="match status" value="1"/>
</dbReference>
<feature type="domain" description="Helix-hairpin-helix DNA-binding motif class 1" evidence="7">
    <location>
        <begin position="73"/>
        <end position="92"/>
    </location>
</feature>
<organism evidence="8 9">
    <name type="scientific">Handelsmanbacteria sp. (strain RIFCSPLOWO2_12_FULL_64_10)</name>
    <dbReference type="NCBI Taxonomy" id="1817868"/>
    <lineage>
        <taxon>Bacteria</taxon>
        <taxon>Candidatus Handelsmaniibacteriota</taxon>
    </lineage>
</organism>
<dbReference type="Gene3D" id="1.10.150.20">
    <property type="entry name" value="5' to 3' exonuclease, C-terminal subdomain"/>
    <property type="match status" value="1"/>
</dbReference>
<evidence type="ECO:0000313" key="8">
    <source>
        <dbReference type="EMBL" id="OGG56899.1"/>
    </source>
</evidence>